<dbReference type="GO" id="GO:0003676">
    <property type="term" value="F:nucleic acid binding"/>
    <property type="evidence" value="ECO:0007669"/>
    <property type="project" value="InterPro"/>
</dbReference>
<comment type="catalytic activity">
    <reaction evidence="1">
        <text>Endonucleolytic cleavage to 5'-phosphomonoester.</text>
        <dbReference type="EC" id="3.1.26.4"/>
    </reaction>
</comment>
<dbReference type="PROSITE" id="PS50879">
    <property type="entry name" value="RNASE_H_1"/>
    <property type="match status" value="1"/>
</dbReference>
<accession>A0AAD3CPB5</accession>
<keyword evidence="8" id="KW-0479">Metal-binding</keyword>
<dbReference type="CDD" id="cd09279">
    <property type="entry name" value="RNase_HI_like"/>
    <property type="match status" value="1"/>
</dbReference>
<dbReference type="PANTHER" id="PTHR10642">
    <property type="entry name" value="RIBONUCLEASE H1"/>
    <property type="match status" value="1"/>
</dbReference>
<evidence type="ECO:0000256" key="7">
    <source>
        <dbReference type="ARBA" id="ARBA00022722"/>
    </source>
</evidence>
<evidence type="ECO:0000256" key="12">
    <source>
        <dbReference type="SAM" id="MobiDB-lite"/>
    </source>
</evidence>
<keyword evidence="15" id="KW-1185">Reference proteome</keyword>
<evidence type="ECO:0000256" key="3">
    <source>
        <dbReference type="ARBA" id="ARBA00004065"/>
    </source>
</evidence>
<keyword evidence="9" id="KW-0255">Endonuclease</keyword>
<comment type="cofactor">
    <cofactor evidence="2">
        <name>Mg(2+)</name>
        <dbReference type="ChEBI" id="CHEBI:18420"/>
    </cofactor>
</comment>
<evidence type="ECO:0000313" key="15">
    <source>
        <dbReference type="Proteomes" id="UP001054902"/>
    </source>
</evidence>
<dbReference type="InterPro" id="IPR036397">
    <property type="entry name" value="RNaseH_sf"/>
</dbReference>
<protein>
    <recommendedName>
        <fullName evidence="6">Ribonuclease H</fullName>
        <ecNumber evidence="5">3.1.26.4</ecNumber>
    </recommendedName>
</protein>
<dbReference type="InterPro" id="IPR012337">
    <property type="entry name" value="RNaseH-like_sf"/>
</dbReference>
<feature type="region of interest" description="Disordered" evidence="12">
    <location>
        <begin position="47"/>
        <end position="94"/>
    </location>
</feature>
<dbReference type="EC" id="3.1.26.4" evidence="5"/>
<sequence>MAKKFYYAVRKGRVPGIYTSWPECQKQTNGFSKPEFKKFKTEAEARQFAFPSSSQTKSAGTSSIDARKKRALPSSSMPSSAHRKRLHTTDDNTEDDGCVIEMHFDGGARNNPGCAGSGAVIQVQNTEIRLRFFVGMKATNNVAEYHGLRVGLSQIEEQLQKQSDLLDKNIVIKVFGDSNLIINHMLGIYKCKNANLKVIFDECNEIVSRIRTICKGGCTICYEHVYREQNKIADMLANEAMDKKKSWTETMQIEENKECDPREEAIELKPKLVHKSSLQNPIDLTIEEV</sequence>
<reference evidence="14 15" key="1">
    <citation type="journal article" date="2021" name="Sci. Rep.">
        <title>The genome of the diatom Chaetoceros tenuissimus carries an ancient integrated fragment of an extant virus.</title>
        <authorList>
            <person name="Hongo Y."/>
            <person name="Kimura K."/>
            <person name="Takaki Y."/>
            <person name="Yoshida Y."/>
            <person name="Baba S."/>
            <person name="Kobayashi G."/>
            <person name="Nagasaki K."/>
            <person name="Hano T."/>
            <person name="Tomaru Y."/>
        </authorList>
    </citation>
    <scope>NUCLEOTIDE SEQUENCE [LARGE SCALE GENOMIC DNA]</scope>
    <source>
        <strain evidence="14 15">NIES-3715</strain>
    </source>
</reference>
<gene>
    <name evidence="14" type="ORF">CTEN210_06153</name>
</gene>
<evidence type="ECO:0000256" key="9">
    <source>
        <dbReference type="ARBA" id="ARBA00022759"/>
    </source>
</evidence>
<dbReference type="SUPFAM" id="SSF53098">
    <property type="entry name" value="Ribonuclease H-like"/>
    <property type="match status" value="1"/>
</dbReference>
<evidence type="ECO:0000259" key="13">
    <source>
        <dbReference type="PROSITE" id="PS50879"/>
    </source>
</evidence>
<dbReference type="InterPro" id="IPR037056">
    <property type="entry name" value="RNase_H1_N_sf"/>
</dbReference>
<dbReference type="PANTHER" id="PTHR10642:SF26">
    <property type="entry name" value="RIBONUCLEASE H1"/>
    <property type="match status" value="1"/>
</dbReference>
<dbReference type="InterPro" id="IPR002156">
    <property type="entry name" value="RNaseH_domain"/>
</dbReference>
<dbReference type="AlphaFoldDB" id="A0AAD3CPB5"/>
<dbReference type="FunFam" id="3.40.970.10:FF:000002">
    <property type="entry name" value="Ribonuclease H"/>
    <property type="match status" value="1"/>
</dbReference>
<evidence type="ECO:0000256" key="10">
    <source>
        <dbReference type="ARBA" id="ARBA00022801"/>
    </source>
</evidence>
<keyword evidence="10" id="KW-0378">Hydrolase</keyword>
<keyword evidence="7" id="KW-0540">Nuclease</keyword>
<evidence type="ECO:0000256" key="8">
    <source>
        <dbReference type="ARBA" id="ARBA00022723"/>
    </source>
</evidence>
<keyword evidence="11" id="KW-0460">Magnesium</keyword>
<dbReference type="Pfam" id="PF13456">
    <property type="entry name" value="RVT_3"/>
    <property type="match status" value="1"/>
</dbReference>
<proteinExistence type="inferred from homology"/>
<evidence type="ECO:0000256" key="1">
    <source>
        <dbReference type="ARBA" id="ARBA00000077"/>
    </source>
</evidence>
<evidence type="ECO:0000256" key="5">
    <source>
        <dbReference type="ARBA" id="ARBA00012180"/>
    </source>
</evidence>
<dbReference type="InterPro" id="IPR011320">
    <property type="entry name" value="RNase_H1_N"/>
</dbReference>
<evidence type="ECO:0000313" key="14">
    <source>
        <dbReference type="EMBL" id="GFH49677.1"/>
    </source>
</evidence>
<comment type="caution">
    <text evidence="14">The sequence shown here is derived from an EMBL/GenBank/DDBJ whole genome shotgun (WGS) entry which is preliminary data.</text>
</comment>
<dbReference type="SUPFAM" id="SSF55658">
    <property type="entry name" value="L9 N-domain-like"/>
    <property type="match status" value="1"/>
</dbReference>
<dbReference type="Gene3D" id="3.30.420.10">
    <property type="entry name" value="Ribonuclease H-like superfamily/Ribonuclease H"/>
    <property type="match status" value="1"/>
</dbReference>
<feature type="compositionally biased region" description="Low complexity" evidence="12">
    <location>
        <begin position="52"/>
        <end position="63"/>
    </location>
</feature>
<dbReference type="InterPro" id="IPR050092">
    <property type="entry name" value="RNase_H"/>
</dbReference>
<dbReference type="Proteomes" id="UP001054902">
    <property type="component" value="Unassembled WGS sequence"/>
</dbReference>
<dbReference type="GO" id="GO:0046872">
    <property type="term" value="F:metal ion binding"/>
    <property type="evidence" value="ECO:0007669"/>
    <property type="project" value="UniProtKB-KW"/>
</dbReference>
<dbReference type="Gene3D" id="3.40.970.10">
    <property type="entry name" value="Ribonuclease H1, N-terminal domain"/>
    <property type="match status" value="1"/>
</dbReference>
<feature type="domain" description="RNase H type-1" evidence="13">
    <location>
        <begin position="96"/>
        <end position="242"/>
    </location>
</feature>
<organism evidence="14 15">
    <name type="scientific">Chaetoceros tenuissimus</name>
    <dbReference type="NCBI Taxonomy" id="426638"/>
    <lineage>
        <taxon>Eukaryota</taxon>
        <taxon>Sar</taxon>
        <taxon>Stramenopiles</taxon>
        <taxon>Ochrophyta</taxon>
        <taxon>Bacillariophyta</taxon>
        <taxon>Coscinodiscophyceae</taxon>
        <taxon>Chaetocerotophycidae</taxon>
        <taxon>Chaetocerotales</taxon>
        <taxon>Chaetocerotaceae</taxon>
        <taxon>Chaetoceros</taxon>
    </lineage>
</organism>
<dbReference type="EMBL" id="BLLK01000038">
    <property type="protein sequence ID" value="GFH49677.1"/>
    <property type="molecule type" value="Genomic_DNA"/>
</dbReference>
<evidence type="ECO:0000256" key="2">
    <source>
        <dbReference type="ARBA" id="ARBA00001946"/>
    </source>
</evidence>
<comment type="function">
    <text evidence="3">Endonuclease that specifically degrades the RNA of RNA-DNA hybrids.</text>
</comment>
<dbReference type="GO" id="GO:0043137">
    <property type="term" value="P:DNA replication, removal of RNA primer"/>
    <property type="evidence" value="ECO:0007669"/>
    <property type="project" value="TreeGrafter"/>
</dbReference>
<name>A0AAD3CPB5_9STRA</name>
<dbReference type="Pfam" id="PF01693">
    <property type="entry name" value="Cauli_VI"/>
    <property type="match status" value="1"/>
</dbReference>
<evidence type="ECO:0000256" key="4">
    <source>
        <dbReference type="ARBA" id="ARBA00005300"/>
    </source>
</evidence>
<dbReference type="InterPro" id="IPR009027">
    <property type="entry name" value="Ribosomal_bL9/RNase_H1_N"/>
</dbReference>
<dbReference type="GO" id="GO:0004523">
    <property type="term" value="F:RNA-DNA hybrid ribonuclease activity"/>
    <property type="evidence" value="ECO:0007669"/>
    <property type="project" value="UniProtKB-EC"/>
</dbReference>
<evidence type="ECO:0000256" key="11">
    <source>
        <dbReference type="ARBA" id="ARBA00022842"/>
    </source>
</evidence>
<evidence type="ECO:0000256" key="6">
    <source>
        <dbReference type="ARBA" id="ARBA00017721"/>
    </source>
</evidence>
<comment type="similarity">
    <text evidence="4">Belongs to the RNase H family.</text>
</comment>